<dbReference type="STRING" id="1045774.SAMN05421872_103104"/>
<protein>
    <submittedName>
        <fullName evidence="1">Uncharacterized protein</fullName>
    </submittedName>
</protein>
<dbReference type="AlphaFoldDB" id="A0A1G6N1K3"/>
<dbReference type="EMBL" id="FMZM01000003">
    <property type="protein sequence ID" value="SDC61581.1"/>
    <property type="molecule type" value="Genomic_DNA"/>
</dbReference>
<gene>
    <name evidence="1" type="ORF">SAMN05421872_103104</name>
</gene>
<dbReference type="OrthoDB" id="3388334at2"/>
<reference evidence="1 2" key="1">
    <citation type="submission" date="2016-10" db="EMBL/GenBank/DDBJ databases">
        <authorList>
            <person name="de Groot N.N."/>
        </authorList>
    </citation>
    <scope>NUCLEOTIDE SEQUENCE [LARGE SCALE GENOMIC DNA]</scope>
    <source>
        <strain evidence="1 2">CGMCC 4.6858</strain>
    </source>
</reference>
<evidence type="ECO:0000313" key="2">
    <source>
        <dbReference type="Proteomes" id="UP000199034"/>
    </source>
</evidence>
<dbReference type="RefSeq" id="WP_090852512.1">
    <property type="nucleotide sequence ID" value="NZ_FMZM01000003.1"/>
</dbReference>
<sequence>MTTDTAGLVVLVLLGAALVAAAVGWTAAGRAVWVPSSVALLAATTITAAAAPEVEVAGRGGTTLLVVLAGAVAVVGGGPLTSLVFAWVDRQDHPATGDQQPIHTAGSVLRGGAWIGALERTAVFASLVGGLTEGLAIALAVKGLGRYPELRSGASAGAAERFIIGTFTSVLWACACAGVVWLVGTG</sequence>
<evidence type="ECO:0000313" key="1">
    <source>
        <dbReference type="EMBL" id="SDC61581.1"/>
    </source>
</evidence>
<proteinExistence type="predicted"/>
<name>A0A1G6N1K3_9ACTN</name>
<keyword evidence="2" id="KW-1185">Reference proteome</keyword>
<accession>A0A1G6N1K3</accession>
<organism evidence="1 2">
    <name type="scientific">Nocardioides lianchengensis</name>
    <dbReference type="NCBI Taxonomy" id="1045774"/>
    <lineage>
        <taxon>Bacteria</taxon>
        <taxon>Bacillati</taxon>
        <taxon>Actinomycetota</taxon>
        <taxon>Actinomycetes</taxon>
        <taxon>Propionibacteriales</taxon>
        <taxon>Nocardioidaceae</taxon>
        <taxon>Nocardioides</taxon>
    </lineage>
</organism>
<dbReference type="Proteomes" id="UP000199034">
    <property type="component" value="Unassembled WGS sequence"/>
</dbReference>